<dbReference type="InterPro" id="IPR000387">
    <property type="entry name" value="Tyr_Pase_dom"/>
</dbReference>
<dbReference type="InterPro" id="IPR029021">
    <property type="entry name" value="Prot-tyrosine_phosphatase-like"/>
</dbReference>
<dbReference type="Pfam" id="PF00102">
    <property type="entry name" value="Y_phosphatase"/>
    <property type="match status" value="1"/>
</dbReference>
<dbReference type="InterPro" id="IPR050348">
    <property type="entry name" value="Protein-Tyr_Phosphatase"/>
</dbReference>
<evidence type="ECO:0000259" key="1">
    <source>
        <dbReference type="PROSITE" id="PS50055"/>
    </source>
</evidence>
<dbReference type="SUPFAM" id="SSF52799">
    <property type="entry name" value="(Phosphotyrosine protein) phosphatases II"/>
    <property type="match status" value="1"/>
</dbReference>
<dbReference type="PANTHER" id="PTHR19134">
    <property type="entry name" value="RECEPTOR-TYPE TYROSINE-PROTEIN PHOSPHATASE"/>
    <property type="match status" value="1"/>
</dbReference>
<dbReference type="InterPro" id="IPR016130">
    <property type="entry name" value="Tyr_Pase_AS"/>
</dbReference>
<reference evidence="4" key="1">
    <citation type="submission" date="2015-01" db="EMBL/GenBank/DDBJ databases">
        <authorList>
            <person name="Aksoy S."/>
            <person name="Warren W."/>
            <person name="Wilson R.K."/>
        </authorList>
    </citation>
    <scope>NUCLEOTIDE SEQUENCE [LARGE SCALE GENOMIC DNA]</scope>
    <source>
        <strain evidence="4">IAEA</strain>
    </source>
</reference>
<dbReference type="EnsemblMetazoa" id="GPPI000472-RA">
    <property type="protein sequence ID" value="GPPI000472-PA"/>
    <property type="gene ID" value="GPPI000472"/>
</dbReference>
<dbReference type="VEuPathDB" id="VectorBase:GPPI000472"/>
<dbReference type="InterPro" id="IPR000242">
    <property type="entry name" value="PTP_cat"/>
</dbReference>
<evidence type="ECO:0000313" key="4">
    <source>
        <dbReference type="Proteomes" id="UP000092460"/>
    </source>
</evidence>
<evidence type="ECO:0000313" key="3">
    <source>
        <dbReference type="EnsemblMetazoa" id="GPPI000472-PA"/>
    </source>
</evidence>
<proteinExistence type="predicted"/>
<dbReference type="Gene3D" id="3.90.190.10">
    <property type="entry name" value="Protein tyrosine phosphatase superfamily"/>
    <property type="match status" value="1"/>
</dbReference>
<dbReference type="SMART" id="SM00194">
    <property type="entry name" value="PTPc"/>
    <property type="match status" value="1"/>
</dbReference>
<evidence type="ECO:0008006" key="5">
    <source>
        <dbReference type="Google" id="ProtNLM"/>
    </source>
</evidence>
<dbReference type="InterPro" id="IPR003595">
    <property type="entry name" value="Tyr_Pase_cat"/>
</dbReference>
<reference evidence="3" key="2">
    <citation type="submission" date="2020-05" db="UniProtKB">
        <authorList>
            <consortium name="EnsemblMetazoa"/>
        </authorList>
    </citation>
    <scope>IDENTIFICATION</scope>
    <source>
        <strain evidence="3">IAEA</strain>
    </source>
</reference>
<dbReference type="GO" id="GO:0048666">
    <property type="term" value="P:neuron development"/>
    <property type="evidence" value="ECO:0007669"/>
    <property type="project" value="UniProtKB-ARBA"/>
</dbReference>
<accession>A0A1B0AKZ6</accession>
<dbReference type="Proteomes" id="UP000092460">
    <property type="component" value="Unassembled WGS sequence"/>
</dbReference>
<dbReference type="PROSITE" id="PS00383">
    <property type="entry name" value="TYR_PHOSPHATASE_1"/>
    <property type="match status" value="1"/>
</dbReference>
<dbReference type="EMBL" id="JXJN01029468">
    <property type="status" value="NOT_ANNOTATED_CDS"/>
    <property type="molecule type" value="Genomic_DNA"/>
</dbReference>
<sequence>MVSEQSITTIIMLSEIGDGPRKCPRYWADDEIQFDHILVKYMQSESCPYYTRREFDVTNCKINDTIKVTQFQYNGWPTVEGEVPEVCRGIIELVDQALSHHSKDKSVGCKSPLTVHCSLGTDRSSIFVAMCILVQQLRTEKSVDICSTARKIRSQRSRLIDTYTLAFSFRTTLPYLL</sequence>
<dbReference type="GO" id="GO:0009653">
    <property type="term" value="P:anatomical structure morphogenesis"/>
    <property type="evidence" value="ECO:0007669"/>
    <property type="project" value="UniProtKB-ARBA"/>
</dbReference>
<feature type="domain" description="Tyrosine specific protein phosphatases" evidence="2">
    <location>
        <begin position="88"/>
        <end position="167"/>
    </location>
</feature>
<dbReference type="PANTHER" id="PTHR19134:SF531">
    <property type="entry name" value="TYROSINE-PROTEIN PHOSPHATASE LAR"/>
    <property type="match status" value="1"/>
</dbReference>
<dbReference type="GO" id="GO:0004725">
    <property type="term" value="F:protein tyrosine phosphatase activity"/>
    <property type="evidence" value="ECO:0007669"/>
    <property type="project" value="InterPro"/>
</dbReference>
<dbReference type="SMART" id="SM00404">
    <property type="entry name" value="PTPc_motif"/>
    <property type="match status" value="1"/>
</dbReference>
<dbReference type="STRING" id="67801.A0A1B0AKZ6"/>
<keyword evidence="4" id="KW-1185">Reference proteome</keyword>
<evidence type="ECO:0000259" key="2">
    <source>
        <dbReference type="PROSITE" id="PS50056"/>
    </source>
</evidence>
<feature type="domain" description="Tyrosine-protein phosphatase" evidence="1">
    <location>
        <begin position="1"/>
        <end position="177"/>
    </location>
</feature>
<dbReference type="PRINTS" id="PR00700">
    <property type="entry name" value="PRTYPHPHTASE"/>
</dbReference>
<organism evidence="3 4">
    <name type="scientific">Glossina palpalis gambiensis</name>
    <dbReference type="NCBI Taxonomy" id="67801"/>
    <lineage>
        <taxon>Eukaryota</taxon>
        <taxon>Metazoa</taxon>
        <taxon>Ecdysozoa</taxon>
        <taxon>Arthropoda</taxon>
        <taxon>Hexapoda</taxon>
        <taxon>Insecta</taxon>
        <taxon>Pterygota</taxon>
        <taxon>Neoptera</taxon>
        <taxon>Endopterygota</taxon>
        <taxon>Diptera</taxon>
        <taxon>Brachycera</taxon>
        <taxon>Muscomorpha</taxon>
        <taxon>Hippoboscoidea</taxon>
        <taxon>Glossinidae</taxon>
        <taxon>Glossina</taxon>
    </lineage>
</organism>
<protein>
    <recommendedName>
        <fullName evidence="5">Tyrosine specific protein phosphatases domain-containing protein</fullName>
    </recommendedName>
</protein>
<dbReference type="PROSITE" id="PS50055">
    <property type="entry name" value="TYR_PHOSPHATASE_PTP"/>
    <property type="match status" value="1"/>
</dbReference>
<dbReference type="CDD" id="cd00047">
    <property type="entry name" value="PTPc"/>
    <property type="match status" value="1"/>
</dbReference>
<dbReference type="PROSITE" id="PS50056">
    <property type="entry name" value="TYR_PHOSPHATASE_2"/>
    <property type="match status" value="1"/>
</dbReference>
<name>A0A1B0AKZ6_9MUSC</name>
<dbReference type="AlphaFoldDB" id="A0A1B0AKZ6"/>